<evidence type="ECO:0008006" key="4">
    <source>
        <dbReference type="Google" id="ProtNLM"/>
    </source>
</evidence>
<gene>
    <name evidence="2" type="ORF">Q8A57_09745</name>
</gene>
<evidence type="ECO:0000313" key="3">
    <source>
        <dbReference type="Proteomes" id="UP001178354"/>
    </source>
</evidence>
<evidence type="ECO:0000256" key="1">
    <source>
        <dbReference type="SAM" id="Phobius"/>
    </source>
</evidence>
<name>A0AAW8B5R1_9GAMM</name>
<reference evidence="2" key="1">
    <citation type="journal article" date="2010" name="Int. J. Syst. Evol. Microbiol.">
        <title>Porticoccus litoralis gen. nov., sp. nov., a gammaproteobacterium isolated from the Yellow Sea.</title>
        <authorList>
            <person name="Oh H.M."/>
            <person name="Kim H."/>
            <person name="Kim K.M."/>
            <person name="Min G.S."/>
            <person name="Cho J.C."/>
        </authorList>
    </citation>
    <scope>NUCLEOTIDE SEQUENCE</scope>
    <source>
        <strain evidence="2">DSM 25064</strain>
    </source>
</reference>
<feature type="transmembrane region" description="Helical" evidence="1">
    <location>
        <begin position="34"/>
        <end position="52"/>
    </location>
</feature>
<accession>A0AAW8B5R1</accession>
<keyword evidence="1" id="KW-1133">Transmembrane helix</keyword>
<dbReference type="AlphaFoldDB" id="A0AAW8B5R1"/>
<protein>
    <recommendedName>
        <fullName evidence="4">DUF2568 domain-containing protein</fullName>
    </recommendedName>
</protein>
<proteinExistence type="predicted"/>
<keyword evidence="1" id="KW-0472">Membrane</keyword>
<dbReference type="EMBL" id="JAUUUU010000005">
    <property type="protein sequence ID" value="MDP1521251.1"/>
    <property type="molecule type" value="Genomic_DNA"/>
</dbReference>
<sequence>MSSVLKRVCSYLFLAWMLASTAIALVALLREFALPWLGILLSAAAPLVNRVLPFDRGFSMNMKVKMPLVSLFVMLGVAWVLLTVPERSWPLWLVLGTLGSFLLDTYWASQDDGNV</sequence>
<comment type="caution">
    <text evidence="2">The sequence shown here is derived from an EMBL/GenBank/DDBJ whole genome shotgun (WGS) entry which is preliminary data.</text>
</comment>
<dbReference type="Proteomes" id="UP001178354">
    <property type="component" value="Unassembled WGS sequence"/>
</dbReference>
<reference evidence="2" key="2">
    <citation type="submission" date="2023-08" db="EMBL/GenBank/DDBJ databases">
        <authorList>
            <person name="Luo J."/>
        </authorList>
    </citation>
    <scope>NUCLEOTIDE SEQUENCE</scope>
    <source>
        <strain evidence="2">DSM 25064</strain>
    </source>
</reference>
<organism evidence="2 3">
    <name type="scientific">Porticoccus litoralis</name>
    <dbReference type="NCBI Taxonomy" id="434086"/>
    <lineage>
        <taxon>Bacteria</taxon>
        <taxon>Pseudomonadati</taxon>
        <taxon>Pseudomonadota</taxon>
        <taxon>Gammaproteobacteria</taxon>
        <taxon>Cellvibrionales</taxon>
        <taxon>Porticoccaceae</taxon>
        <taxon>Porticoccus</taxon>
    </lineage>
</organism>
<keyword evidence="3" id="KW-1185">Reference proteome</keyword>
<evidence type="ECO:0000313" key="2">
    <source>
        <dbReference type="EMBL" id="MDP1521251.1"/>
    </source>
</evidence>
<feature type="transmembrane region" description="Helical" evidence="1">
    <location>
        <begin position="64"/>
        <end position="83"/>
    </location>
</feature>
<dbReference type="RefSeq" id="WP_305170913.1">
    <property type="nucleotide sequence ID" value="NZ_JAUUUU010000005.1"/>
</dbReference>
<keyword evidence="1" id="KW-0812">Transmembrane</keyword>